<evidence type="ECO:0000256" key="2">
    <source>
        <dbReference type="ARBA" id="ARBA00022729"/>
    </source>
</evidence>
<feature type="transmembrane region" description="Helical" evidence="3">
    <location>
        <begin position="7"/>
        <end position="23"/>
    </location>
</feature>
<evidence type="ECO:0000256" key="3">
    <source>
        <dbReference type="SAM" id="Phobius"/>
    </source>
</evidence>
<keyword evidence="2" id="KW-0732">Signal</keyword>
<comment type="subcellular location">
    <subcellularLocation>
        <location evidence="1">Cell envelope</location>
    </subcellularLocation>
</comment>
<protein>
    <submittedName>
        <fullName evidence="5">Periplasmic binding protein/LacI transcriptional regulator</fullName>
    </submittedName>
</protein>
<feature type="domain" description="Periplasmic binding protein" evidence="4">
    <location>
        <begin position="41"/>
        <end position="297"/>
    </location>
</feature>
<dbReference type="OrthoDB" id="9769193at2"/>
<dbReference type="GO" id="GO:0030246">
    <property type="term" value="F:carbohydrate binding"/>
    <property type="evidence" value="ECO:0007669"/>
    <property type="project" value="TreeGrafter"/>
</dbReference>
<dbReference type="InterPro" id="IPR025997">
    <property type="entry name" value="SBP_2_dom"/>
</dbReference>
<evidence type="ECO:0000313" key="5">
    <source>
        <dbReference type="EMBL" id="EIW18845.1"/>
    </source>
</evidence>
<dbReference type="EMBL" id="AKVJ01000022">
    <property type="protein sequence ID" value="EIW18845.1"/>
    <property type="molecule type" value="Genomic_DNA"/>
</dbReference>
<reference evidence="5 6" key="1">
    <citation type="journal article" date="2012" name="J. Bacteriol.">
        <title>Draft Genome Sequences for Two Metal-Reducing Pelosinus fermentans Strains Isolated from a Cr(VI)-Contaminated Site and for Type Strain R7.</title>
        <authorList>
            <person name="Brown S.D."/>
            <person name="Podar M."/>
            <person name="Klingeman D.M."/>
            <person name="Johnson C.M."/>
            <person name="Yang Z.K."/>
            <person name="Utturkar S.M."/>
            <person name="Land M.L."/>
            <person name="Mosher J.J."/>
            <person name="Hurt R.A.Jr."/>
            <person name="Phelps T.J."/>
            <person name="Palumbo A.V."/>
            <person name="Arkin A.P."/>
            <person name="Hazen T.C."/>
            <person name="Elias D.A."/>
        </authorList>
    </citation>
    <scope>NUCLEOTIDE SEQUENCE [LARGE SCALE GENOMIC DNA]</scope>
    <source>
        <strain evidence="5 6">B4</strain>
    </source>
</reference>
<dbReference type="PATRIC" id="fig|1149862.3.peg.1792"/>
<dbReference type="CDD" id="cd19992">
    <property type="entry name" value="PBP1_ABC_xylose_binding-like"/>
    <property type="match status" value="1"/>
</dbReference>
<keyword evidence="6" id="KW-1185">Reference proteome</keyword>
<name>I8RKF8_9FIRM</name>
<dbReference type="InterPro" id="IPR028082">
    <property type="entry name" value="Peripla_BP_I"/>
</dbReference>
<dbReference type="AlphaFoldDB" id="I8RKF8"/>
<dbReference type="Pfam" id="PF13407">
    <property type="entry name" value="Peripla_BP_4"/>
    <property type="match status" value="1"/>
</dbReference>
<accession>I8RKF8</accession>
<evidence type="ECO:0000313" key="6">
    <source>
        <dbReference type="Proteomes" id="UP000004324"/>
    </source>
</evidence>
<dbReference type="GO" id="GO:0030288">
    <property type="term" value="C:outer membrane-bounded periplasmic space"/>
    <property type="evidence" value="ECO:0007669"/>
    <property type="project" value="TreeGrafter"/>
</dbReference>
<dbReference type="RefSeq" id="WP_007933250.1">
    <property type="nucleotide sequence ID" value="NZ_AKVJ01000022.1"/>
</dbReference>
<dbReference type="InterPro" id="IPR050555">
    <property type="entry name" value="Bact_Solute-Bind_Prot2"/>
</dbReference>
<dbReference type="SUPFAM" id="SSF53822">
    <property type="entry name" value="Periplasmic binding protein-like I"/>
    <property type="match status" value="1"/>
</dbReference>
<gene>
    <name evidence="5" type="ORF">FB4_0370</name>
</gene>
<evidence type="ECO:0000259" key="4">
    <source>
        <dbReference type="Pfam" id="PF13407"/>
    </source>
</evidence>
<dbReference type="PROSITE" id="PS51257">
    <property type="entry name" value="PROKAR_LIPOPROTEIN"/>
    <property type="match status" value="1"/>
</dbReference>
<evidence type="ECO:0000256" key="1">
    <source>
        <dbReference type="ARBA" id="ARBA00004196"/>
    </source>
</evidence>
<comment type="caution">
    <text evidence="5">The sequence shown here is derived from an EMBL/GenBank/DDBJ whole genome shotgun (WGS) entry which is preliminary data.</text>
</comment>
<sequence length="345" mass="37192">MKKIVKICTFILMISIIVSMFIGCKSNKTINGHFDDNKVKIGVSLPKDVERWNKDKEAIEAEAKKLGIELLVQVAGDDSVKQALQCDELIKQNVKVIILAPCDAKASAAIVSKAHAAGIRVIAYDGLIIDSDVDLYLSFDNEKVGELQAQYLVDKAPSGNYVILSGDPNDNNAKLYKAGAMKIIKPLVDKGRIQIVYDQACKDYSHEEAAKHIVVALAAQNNNIQAVLAPNDETAGGVIGILAAHGMAGKVPISGQDAETAAVKRIIAGTQNMTVFKDTRELGKTAFSAAIKLAKGQVPTTNGKVNNNKMDVPSILLPPDFVDKSNIMQMLVYSGYLNKEDIVTN</sequence>
<dbReference type="PANTHER" id="PTHR30036:SF1">
    <property type="entry name" value="D-XYLOSE-BINDING PERIPLASMIC PROTEIN"/>
    <property type="match status" value="1"/>
</dbReference>
<dbReference type="Gene3D" id="3.40.50.2300">
    <property type="match status" value="2"/>
</dbReference>
<proteinExistence type="predicted"/>
<dbReference type="PANTHER" id="PTHR30036">
    <property type="entry name" value="D-XYLOSE-BINDING PERIPLASMIC PROTEIN"/>
    <property type="match status" value="1"/>
</dbReference>
<keyword evidence="3" id="KW-0472">Membrane</keyword>
<keyword evidence="3" id="KW-0812">Transmembrane</keyword>
<organism evidence="5 6">
    <name type="scientific">Pelosinus fermentans B4</name>
    <dbReference type="NCBI Taxonomy" id="1149862"/>
    <lineage>
        <taxon>Bacteria</taxon>
        <taxon>Bacillati</taxon>
        <taxon>Bacillota</taxon>
        <taxon>Negativicutes</taxon>
        <taxon>Selenomonadales</taxon>
        <taxon>Sporomusaceae</taxon>
        <taxon>Pelosinus</taxon>
    </lineage>
</organism>
<dbReference type="Proteomes" id="UP000004324">
    <property type="component" value="Unassembled WGS sequence"/>
</dbReference>
<keyword evidence="3" id="KW-1133">Transmembrane helix</keyword>